<keyword evidence="2" id="KW-1185">Reference proteome</keyword>
<gene>
    <name evidence="1" type="ORF">KI387_017570</name>
</gene>
<dbReference type="AlphaFoldDB" id="A0AA38GGZ7"/>
<comment type="caution">
    <text evidence="1">The sequence shown here is derived from an EMBL/GenBank/DDBJ whole genome shotgun (WGS) entry which is preliminary data.</text>
</comment>
<feature type="non-terminal residue" evidence="1">
    <location>
        <position position="142"/>
    </location>
</feature>
<protein>
    <submittedName>
        <fullName evidence="1">Uncharacterized protein</fullName>
    </submittedName>
</protein>
<accession>A0AA38GGZ7</accession>
<proteinExistence type="predicted"/>
<name>A0AA38GGZ7_TAXCH</name>
<sequence length="142" mass="14573">MSQLSPPPSAPLLAGPCAGSRLLPVTDPPAVVAPPGISGSGMSRLCALHMADSKPRYHQGCPDNTRPPLSPPYSGPVPPWLLGLVPRLLIVVAPVLPVHPIPVPMPVLAEEPVPVVVPVTVPVPVVVPGLTAPVAPQFVHAQ</sequence>
<dbReference type="Proteomes" id="UP000824469">
    <property type="component" value="Unassembled WGS sequence"/>
</dbReference>
<dbReference type="EMBL" id="JAHRHJ020000003">
    <property type="protein sequence ID" value="KAH9322931.1"/>
    <property type="molecule type" value="Genomic_DNA"/>
</dbReference>
<reference evidence="1 2" key="1">
    <citation type="journal article" date="2021" name="Nat. Plants">
        <title>The Taxus genome provides insights into paclitaxel biosynthesis.</title>
        <authorList>
            <person name="Xiong X."/>
            <person name="Gou J."/>
            <person name="Liao Q."/>
            <person name="Li Y."/>
            <person name="Zhou Q."/>
            <person name="Bi G."/>
            <person name="Li C."/>
            <person name="Du R."/>
            <person name="Wang X."/>
            <person name="Sun T."/>
            <person name="Guo L."/>
            <person name="Liang H."/>
            <person name="Lu P."/>
            <person name="Wu Y."/>
            <person name="Zhang Z."/>
            <person name="Ro D.K."/>
            <person name="Shang Y."/>
            <person name="Huang S."/>
            <person name="Yan J."/>
        </authorList>
    </citation>
    <scope>NUCLEOTIDE SEQUENCE [LARGE SCALE GENOMIC DNA]</scope>
    <source>
        <strain evidence="1">Ta-2019</strain>
    </source>
</reference>
<evidence type="ECO:0000313" key="1">
    <source>
        <dbReference type="EMBL" id="KAH9322931.1"/>
    </source>
</evidence>
<organism evidence="1 2">
    <name type="scientific">Taxus chinensis</name>
    <name type="common">Chinese yew</name>
    <name type="synonym">Taxus wallichiana var. chinensis</name>
    <dbReference type="NCBI Taxonomy" id="29808"/>
    <lineage>
        <taxon>Eukaryota</taxon>
        <taxon>Viridiplantae</taxon>
        <taxon>Streptophyta</taxon>
        <taxon>Embryophyta</taxon>
        <taxon>Tracheophyta</taxon>
        <taxon>Spermatophyta</taxon>
        <taxon>Pinopsida</taxon>
        <taxon>Pinidae</taxon>
        <taxon>Conifers II</taxon>
        <taxon>Cupressales</taxon>
        <taxon>Taxaceae</taxon>
        <taxon>Taxus</taxon>
    </lineage>
</organism>
<evidence type="ECO:0000313" key="2">
    <source>
        <dbReference type="Proteomes" id="UP000824469"/>
    </source>
</evidence>